<gene>
    <name evidence="1" type="ORF">T4A_5736</name>
</gene>
<dbReference type="Proteomes" id="UP000054632">
    <property type="component" value="Unassembled WGS sequence"/>
</dbReference>
<accession>A0A0V1EFG1</accession>
<protein>
    <submittedName>
        <fullName evidence="1">Uncharacterized protein</fullName>
    </submittedName>
</protein>
<sequence>MVISVVSAVDIPQNVDVNLHICIYWNSCRCFADRDMGIHYDVMKHRLVFNPMSKSVDFMLKTGDVKAIAAIRKLIDCTFL</sequence>
<evidence type="ECO:0000313" key="1">
    <source>
        <dbReference type="EMBL" id="KRY72541.1"/>
    </source>
</evidence>
<name>A0A0V1EFG1_TRIPS</name>
<organism evidence="1 2">
    <name type="scientific">Trichinella pseudospiralis</name>
    <name type="common">Parasitic roundworm</name>
    <dbReference type="NCBI Taxonomy" id="6337"/>
    <lineage>
        <taxon>Eukaryota</taxon>
        <taxon>Metazoa</taxon>
        <taxon>Ecdysozoa</taxon>
        <taxon>Nematoda</taxon>
        <taxon>Enoplea</taxon>
        <taxon>Dorylaimia</taxon>
        <taxon>Trichinellida</taxon>
        <taxon>Trichinellidae</taxon>
        <taxon>Trichinella</taxon>
    </lineage>
</organism>
<comment type="caution">
    <text evidence="1">The sequence shown here is derived from an EMBL/GenBank/DDBJ whole genome shotgun (WGS) entry which is preliminary data.</text>
</comment>
<dbReference type="EMBL" id="JYDR01000043">
    <property type="protein sequence ID" value="KRY72541.1"/>
    <property type="molecule type" value="Genomic_DNA"/>
</dbReference>
<reference evidence="1 2" key="1">
    <citation type="submission" date="2015-01" db="EMBL/GenBank/DDBJ databases">
        <title>Evolution of Trichinella species and genotypes.</title>
        <authorList>
            <person name="Korhonen P.K."/>
            <person name="Edoardo P."/>
            <person name="Giuseppe L.R."/>
            <person name="Gasser R.B."/>
        </authorList>
    </citation>
    <scope>NUCLEOTIDE SEQUENCE [LARGE SCALE GENOMIC DNA]</scope>
    <source>
        <strain evidence="1">ISS13</strain>
    </source>
</reference>
<dbReference type="AlphaFoldDB" id="A0A0V1EFG1"/>
<evidence type="ECO:0000313" key="2">
    <source>
        <dbReference type="Proteomes" id="UP000054632"/>
    </source>
</evidence>
<proteinExistence type="predicted"/>